<dbReference type="InterPro" id="IPR011146">
    <property type="entry name" value="HIT-like"/>
</dbReference>
<dbReference type="Gene3D" id="3.30.428.10">
    <property type="entry name" value="HIT-like"/>
    <property type="match status" value="1"/>
</dbReference>
<dbReference type="Pfam" id="PF01230">
    <property type="entry name" value="HIT"/>
    <property type="match status" value="1"/>
</dbReference>
<protein>
    <recommendedName>
        <fullName evidence="3">HIT domain-containing protein</fullName>
    </recommendedName>
</protein>
<accession>A0ABP9BPN7</accession>
<dbReference type="PANTHER" id="PTHR46648">
    <property type="entry name" value="HIT FAMILY PROTEIN 1"/>
    <property type="match status" value="1"/>
</dbReference>
<dbReference type="RefSeq" id="WP_345303717.1">
    <property type="nucleotide sequence ID" value="NZ_BAABJE010000014.1"/>
</dbReference>
<organism evidence="4 5">
    <name type="scientific">Lysobacter hankyongensis</name>
    <dbReference type="NCBI Taxonomy" id="1176535"/>
    <lineage>
        <taxon>Bacteria</taxon>
        <taxon>Pseudomonadati</taxon>
        <taxon>Pseudomonadota</taxon>
        <taxon>Gammaproteobacteria</taxon>
        <taxon>Lysobacterales</taxon>
        <taxon>Lysobacteraceae</taxon>
        <taxon>Lysobacter</taxon>
    </lineage>
</organism>
<dbReference type="Proteomes" id="UP001499959">
    <property type="component" value="Unassembled WGS sequence"/>
</dbReference>
<evidence type="ECO:0000259" key="3">
    <source>
        <dbReference type="PROSITE" id="PS51084"/>
    </source>
</evidence>
<dbReference type="PANTHER" id="PTHR46648:SF1">
    <property type="entry name" value="ADENOSINE 5'-MONOPHOSPHORAMIDASE HNT1"/>
    <property type="match status" value="1"/>
</dbReference>
<sequence length="184" mass="19320">MSTETAAADCIFCAIVAGDLPSSVVHDDAHWMAVMDIHPIRTGHVLIVPKRHVGRIAELEPSAQQRLFALADAVMRAQETSGHAAGGGNLLLNDGIAANQHIPHLHLHCIPRKRGDMAGFGLRLLARTFGLFGRRANREALDGIARALALRIPSDASGSASGSASADALQTIDPAENGTRSLSG</sequence>
<proteinExistence type="predicted"/>
<dbReference type="InterPro" id="IPR001310">
    <property type="entry name" value="Histidine_triad_HIT"/>
</dbReference>
<feature type="domain" description="HIT" evidence="3">
    <location>
        <begin position="11"/>
        <end position="119"/>
    </location>
</feature>
<feature type="region of interest" description="Disordered" evidence="2">
    <location>
        <begin position="156"/>
        <end position="184"/>
    </location>
</feature>
<dbReference type="EMBL" id="BAABJE010000014">
    <property type="protein sequence ID" value="GAA4798299.1"/>
    <property type="molecule type" value="Genomic_DNA"/>
</dbReference>
<dbReference type="SUPFAM" id="SSF54197">
    <property type="entry name" value="HIT-like"/>
    <property type="match status" value="1"/>
</dbReference>
<dbReference type="InterPro" id="IPR036265">
    <property type="entry name" value="HIT-like_sf"/>
</dbReference>
<keyword evidence="5" id="KW-1185">Reference proteome</keyword>
<dbReference type="PROSITE" id="PS51084">
    <property type="entry name" value="HIT_2"/>
    <property type="match status" value="1"/>
</dbReference>
<name>A0ABP9BPN7_9GAMM</name>
<dbReference type="PRINTS" id="PR00332">
    <property type="entry name" value="HISTRIAD"/>
</dbReference>
<gene>
    <name evidence="4" type="ORF">GCM10023307_25460</name>
</gene>
<evidence type="ECO:0000256" key="1">
    <source>
        <dbReference type="PROSITE-ProRule" id="PRU00464"/>
    </source>
</evidence>
<comment type="caution">
    <text evidence="4">The sequence shown here is derived from an EMBL/GenBank/DDBJ whole genome shotgun (WGS) entry which is preliminary data.</text>
</comment>
<evidence type="ECO:0000313" key="5">
    <source>
        <dbReference type="Proteomes" id="UP001499959"/>
    </source>
</evidence>
<feature type="short sequence motif" description="Histidine triad motif" evidence="1">
    <location>
        <begin position="104"/>
        <end position="108"/>
    </location>
</feature>
<reference evidence="5" key="1">
    <citation type="journal article" date="2019" name="Int. J. Syst. Evol. Microbiol.">
        <title>The Global Catalogue of Microorganisms (GCM) 10K type strain sequencing project: providing services to taxonomists for standard genome sequencing and annotation.</title>
        <authorList>
            <consortium name="The Broad Institute Genomics Platform"/>
            <consortium name="The Broad Institute Genome Sequencing Center for Infectious Disease"/>
            <person name="Wu L."/>
            <person name="Ma J."/>
        </authorList>
    </citation>
    <scope>NUCLEOTIDE SEQUENCE [LARGE SCALE GENOMIC DNA]</scope>
    <source>
        <strain evidence="5">JCM 18204</strain>
    </source>
</reference>
<feature type="compositionally biased region" description="Low complexity" evidence="2">
    <location>
        <begin position="156"/>
        <end position="168"/>
    </location>
</feature>
<evidence type="ECO:0000256" key="2">
    <source>
        <dbReference type="SAM" id="MobiDB-lite"/>
    </source>
</evidence>
<evidence type="ECO:0000313" key="4">
    <source>
        <dbReference type="EMBL" id="GAA4798299.1"/>
    </source>
</evidence>